<proteinExistence type="predicted"/>
<evidence type="ECO:0000313" key="2">
    <source>
        <dbReference type="Proteomes" id="UP000693868"/>
    </source>
</evidence>
<gene>
    <name evidence="1" type="ORF">Gundel1_63</name>
</gene>
<dbReference type="Proteomes" id="UP000693868">
    <property type="component" value="Segment"/>
</dbReference>
<evidence type="ECO:0000313" key="1">
    <source>
        <dbReference type="EMBL" id="QQV91498.1"/>
    </source>
</evidence>
<organism evidence="1 2">
    <name type="scientific">Tenacibaculum phage Gundel_1</name>
    <dbReference type="NCBI Taxonomy" id="2745672"/>
    <lineage>
        <taxon>Viruses</taxon>
        <taxon>Duplodnaviria</taxon>
        <taxon>Heunggongvirae</taxon>
        <taxon>Uroviricota</taxon>
        <taxon>Caudoviricetes</taxon>
        <taxon>Pachyviridae</taxon>
        <taxon>Gundelvirus</taxon>
        <taxon>Gundelvirus Gundel</taxon>
    </lineage>
</organism>
<dbReference type="EMBL" id="MT732474">
    <property type="protein sequence ID" value="QQV91498.1"/>
    <property type="molecule type" value="Genomic_DNA"/>
</dbReference>
<name>A0A8E4ZDI1_9CAUD</name>
<protein>
    <submittedName>
        <fullName evidence="1">Uncharacterized protein</fullName>
    </submittedName>
</protein>
<keyword evidence="2" id="KW-1185">Reference proteome</keyword>
<reference evidence="1" key="1">
    <citation type="submission" date="2020-07" db="EMBL/GenBank/DDBJ databases">
        <title>Highly diverse flavobacterial phages as mortality factor during North Sea spring blooms.</title>
        <authorList>
            <person name="Bartlau N."/>
            <person name="Wichels A."/>
            <person name="Krohne G."/>
            <person name="Adriaenssens E.M."/>
            <person name="Heins A."/>
            <person name="Fuchs B.M."/>
            <person name="Amann R."/>
            <person name="Moraru C."/>
        </authorList>
    </citation>
    <scope>NUCLEOTIDE SEQUENCE</scope>
</reference>
<accession>A0A8E4ZDI1</accession>
<sequence>MVIKFKYGFEYKNFLYGWNKKELYRLPIIVHKRSYPLKKLNSIKINSHKGYRIVKDKKTIKQLQ</sequence>